<dbReference type="Proteomes" id="UP000235728">
    <property type="component" value="Unassembled WGS sequence"/>
</dbReference>
<evidence type="ECO:0000313" key="3">
    <source>
        <dbReference type="Proteomes" id="UP000235728"/>
    </source>
</evidence>
<feature type="transmembrane region" description="Helical" evidence="1">
    <location>
        <begin position="1010"/>
        <end position="1034"/>
    </location>
</feature>
<organism evidence="2 3">
    <name type="scientific">Beauveria bassiana</name>
    <name type="common">White muscardine disease fungus</name>
    <name type="synonym">Tritirachium shiotae</name>
    <dbReference type="NCBI Taxonomy" id="176275"/>
    <lineage>
        <taxon>Eukaryota</taxon>
        <taxon>Fungi</taxon>
        <taxon>Dikarya</taxon>
        <taxon>Ascomycota</taxon>
        <taxon>Pezizomycotina</taxon>
        <taxon>Sordariomycetes</taxon>
        <taxon>Hypocreomycetidae</taxon>
        <taxon>Hypocreales</taxon>
        <taxon>Cordycipitaceae</taxon>
        <taxon>Beauveria</taxon>
    </lineage>
</organism>
<protein>
    <submittedName>
        <fullName evidence="2">Uncharacterized protein</fullName>
    </submittedName>
</protein>
<evidence type="ECO:0000256" key="1">
    <source>
        <dbReference type="SAM" id="Phobius"/>
    </source>
</evidence>
<evidence type="ECO:0000313" key="2">
    <source>
        <dbReference type="EMBL" id="PMB66803.1"/>
    </source>
</evidence>
<gene>
    <name evidence="2" type="ORF">BM221_007799</name>
</gene>
<dbReference type="AlphaFoldDB" id="A0A2N6NHN6"/>
<dbReference type="EMBL" id="MRVG01000008">
    <property type="protein sequence ID" value="PMB66803.1"/>
    <property type="molecule type" value="Genomic_DNA"/>
</dbReference>
<feature type="transmembrane region" description="Helical" evidence="1">
    <location>
        <begin position="21"/>
        <end position="39"/>
    </location>
</feature>
<accession>A0A2N6NHN6</accession>
<comment type="caution">
    <text evidence="2">The sequence shown here is derived from an EMBL/GenBank/DDBJ whole genome shotgun (WGS) entry which is preliminary data.</text>
</comment>
<proteinExistence type="predicted"/>
<feature type="transmembrane region" description="Helical" evidence="1">
    <location>
        <begin position="1089"/>
        <end position="1111"/>
    </location>
</feature>
<keyword evidence="1" id="KW-0812">Transmembrane</keyword>
<reference evidence="2 3" key="1">
    <citation type="journal article" date="2016" name="Appl. Microbiol. Biotechnol.">
        <title>Characterization of T-DNA insertion mutants with decreased virulence in the entomopathogenic fungus Beauveria bassiana JEF-007.</title>
        <authorList>
            <person name="Kim S."/>
            <person name="Lee S.J."/>
            <person name="Nai Y.S."/>
            <person name="Yu J.S."/>
            <person name="Lee M.R."/>
            <person name="Yang Y.T."/>
            <person name="Kim J.S."/>
        </authorList>
    </citation>
    <scope>NUCLEOTIDE SEQUENCE [LARGE SCALE GENOMIC DNA]</scope>
    <source>
        <strain evidence="2 3">JEF-007</strain>
    </source>
</reference>
<feature type="transmembrane region" description="Helical" evidence="1">
    <location>
        <begin position="885"/>
        <end position="905"/>
    </location>
</feature>
<keyword evidence="1" id="KW-0472">Membrane</keyword>
<name>A0A2N6NHN6_BEABA</name>
<keyword evidence="1" id="KW-1133">Transmembrane helix</keyword>
<sequence>MRERCLFRLHLHGLSGSRSSLFLGLFLRLGLSGGGHGFLTGGFFTSRFSLCLILGGLDGVDILRRSGIFSGGVCGHSFLTARLASRLSLCSTVLLSGLVRCGRRIDDGLRSDFSGFSIFCLGDGYFRCGGVSSRRSSFFFLGLGGFFSRGGGLGLLGLLGCFRFRDDCGLNILGKLSDDGFRNGALGDLDGGSRLISGRSIFSLGSFGGGLLILGRLLGRGRLFSGGDFLGGSLDVLLSSCGLLFSDWVHGLVLFRVDLVLLGNFFGDGRGGSLISGDWFLRGLVLLRRCFRLSRGLILGSISGGFRSSLRLRIGIGGRRFGLEILGSWFRRLDNGCRLLFGRFGSFRRSRLFNLGLGFRSRGFFLGRLSSGSGSSLFNLGLSFDSSSLLFSRLGSSRRLVLGRFSGSLGNRLGVGRRRFLLGRLSDLLHLLDNLGNDGLRVNGGLFRGSSSSLRLRWILRDFGDSFLGGFGSNGSRFVQLSLFGRRLGVFSGGIGGGRRRWLHGLVFCRGGGFFDIWDGLSGDGHFSSGRFRRGVLLGGFGSGCGLSGRGLLGLFRRCLGGLISNILGRLSGGFHNGRRRLLGCFRRSRLFSRRGGLLDLFSHLDGRIDDIRSRLRSRRRLFLLLLGSGWRGFFSGLGSDDRSFDGGSGGFLLSRFGLLCGLVLNRRRSRLSSGLRHLDWLLHSFGLRLLGCLDRSRPLDLGLGLRRRSSLFLLVSFGLSGLGLFNPGSLDGRRSILGLCLRGSDGRLGGRSFSRFFLGRSRLGLLAGWLVRGPSVRHSFCGRFFDYSSRGSWFRGRLLFGSSSISSNFRGGLVLGRVRLFLLPGTGIWSQPGDGFGSSSSDRLWSSGGGSFSRRLFYFGWFLRSGFFFLRGRSSSSSRLLFRLLLLLSWLGYLGLSSRCLLGWRSSNRGFGLLDLILLFGFRRSSSCSIGGLGLLVLGSCCGNALIYSIIILLILLYTIVTRNLIHGRFTFVRGSGILVCLGGFAIIGRSGGVFSSRDGRFLDGSRCLGFLLLLVVGLGISRVILGHIRLIIRGILLSGILSRNSLVNSIGSGGGRGVGGASSILGRCGRLLGGCLGLGGDGGGSGLVLLLLISLLLVLLFMLGLGGGLGR</sequence>
<feature type="transmembrane region" description="Helical" evidence="1">
    <location>
        <begin position="973"/>
        <end position="990"/>
    </location>
</feature>